<dbReference type="PANTHER" id="PTHR36173">
    <property type="entry name" value="RIBONUCLEASE VAPC16-RELATED"/>
    <property type="match status" value="1"/>
</dbReference>
<dbReference type="InterPro" id="IPR002716">
    <property type="entry name" value="PIN_dom"/>
</dbReference>
<dbReference type="InterPro" id="IPR052919">
    <property type="entry name" value="TA_system_RNase"/>
</dbReference>
<name>A0A3B1DLV7_9ZZZZ</name>
<reference evidence="2" key="1">
    <citation type="submission" date="2018-06" db="EMBL/GenBank/DDBJ databases">
        <authorList>
            <person name="Zhirakovskaya E."/>
        </authorList>
    </citation>
    <scope>NUCLEOTIDE SEQUENCE</scope>
</reference>
<dbReference type="InterPro" id="IPR041705">
    <property type="entry name" value="PIN_Sll0205"/>
</dbReference>
<evidence type="ECO:0000313" key="2">
    <source>
        <dbReference type="EMBL" id="VAX37763.1"/>
    </source>
</evidence>
<dbReference type="SUPFAM" id="SSF88723">
    <property type="entry name" value="PIN domain-like"/>
    <property type="match status" value="1"/>
</dbReference>
<proteinExistence type="predicted"/>
<dbReference type="Pfam" id="PF01850">
    <property type="entry name" value="PIN"/>
    <property type="match status" value="1"/>
</dbReference>
<organism evidence="2">
    <name type="scientific">hydrothermal vent metagenome</name>
    <dbReference type="NCBI Taxonomy" id="652676"/>
    <lineage>
        <taxon>unclassified sequences</taxon>
        <taxon>metagenomes</taxon>
        <taxon>ecological metagenomes</taxon>
    </lineage>
</organism>
<evidence type="ECO:0000259" key="1">
    <source>
        <dbReference type="Pfam" id="PF01850"/>
    </source>
</evidence>
<dbReference type="AlphaFoldDB" id="A0A3B1DLV7"/>
<dbReference type="InterPro" id="IPR029060">
    <property type="entry name" value="PIN-like_dom_sf"/>
</dbReference>
<feature type="domain" description="PIN" evidence="1">
    <location>
        <begin position="3"/>
        <end position="125"/>
    </location>
</feature>
<dbReference type="EMBL" id="UOGJ01000137">
    <property type="protein sequence ID" value="VAX37763.1"/>
    <property type="molecule type" value="Genomic_DNA"/>
</dbReference>
<dbReference type="CDD" id="cd09872">
    <property type="entry name" value="PIN_Sll0205-like"/>
    <property type="match status" value="1"/>
</dbReference>
<dbReference type="PANTHER" id="PTHR36173:SF2">
    <property type="entry name" value="RIBONUCLEASE VAPC16"/>
    <property type="match status" value="1"/>
</dbReference>
<sequence>MRILLDTHILLWSLFESKKIKKYEREALIDPQNEILVSSISLWEISLKFSIGKLELHNILPEDILAIVQKTGFSIINMEAQEACSYHQLPKFAHKDPFDRMLIWQAICQNFYFMTHDKACEEYKKKGLKIFTAQGAHKVF</sequence>
<dbReference type="Gene3D" id="3.40.50.1010">
    <property type="entry name" value="5'-nuclease"/>
    <property type="match status" value="1"/>
</dbReference>
<protein>
    <recommendedName>
        <fullName evidence="1">PIN domain-containing protein</fullName>
    </recommendedName>
</protein>
<accession>A0A3B1DLV7</accession>
<gene>
    <name evidence="2" type="ORF">MNBD_UNCLBAC01-1482</name>
</gene>